<dbReference type="SUPFAM" id="SSF48452">
    <property type="entry name" value="TPR-like"/>
    <property type="match status" value="1"/>
</dbReference>
<dbReference type="EMBL" id="BMTU01000008">
    <property type="protein sequence ID" value="GGQ89941.1"/>
    <property type="molecule type" value="Genomic_DNA"/>
</dbReference>
<protein>
    <recommendedName>
        <fullName evidence="4">Tetratricopeptide repeat protein</fullName>
    </recommendedName>
</protein>
<comment type="caution">
    <text evidence="2">The sequence shown here is derived from an EMBL/GenBank/DDBJ whole genome shotgun (WGS) entry which is preliminary data.</text>
</comment>
<reference evidence="2" key="2">
    <citation type="submission" date="2020-09" db="EMBL/GenBank/DDBJ databases">
        <authorList>
            <person name="Sun Q."/>
            <person name="Ohkuma M."/>
        </authorList>
    </citation>
    <scope>NUCLEOTIDE SEQUENCE</scope>
    <source>
        <strain evidence="2">JCM 4403</strain>
    </source>
</reference>
<evidence type="ECO:0000256" key="1">
    <source>
        <dbReference type="SAM" id="MobiDB-lite"/>
    </source>
</evidence>
<evidence type="ECO:0000313" key="3">
    <source>
        <dbReference type="Proteomes" id="UP000656732"/>
    </source>
</evidence>
<sequence length="269" mass="29627">MKPIRRTREKTRRELFTRLEDRFRQGEYEEVEATARALAEGARSGRRRRPLPEWQARTLATMAAVAHGRGAEVLGELETLIAELAPVDVETQVLRLVVRRNRLVVLSGQERYEEAEREALDILGEISRLAHLITLAKLELSALGLLAGALCGQGRAEEAEAIARGNLARAGDGAAHLRVVLARSLNGQDRYEEALAEARSCTPPPDRKDSGLLGLVTAEALLGLGRREEAEAEARRALADCGRSLHPGHPRIRKARALLDRTTGEEPRP</sequence>
<feature type="region of interest" description="Disordered" evidence="1">
    <location>
        <begin position="248"/>
        <end position="269"/>
    </location>
</feature>
<dbReference type="AlphaFoldDB" id="A0A918BTR2"/>
<reference evidence="2" key="1">
    <citation type="journal article" date="2014" name="Int. J. Syst. Evol. Microbiol.">
        <title>Complete genome sequence of Corynebacterium casei LMG S-19264T (=DSM 44701T), isolated from a smear-ripened cheese.</title>
        <authorList>
            <consortium name="US DOE Joint Genome Institute (JGI-PGF)"/>
            <person name="Walter F."/>
            <person name="Albersmeier A."/>
            <person name="Kalinowski J."/>
            <person name="Ruckert C."/>
        </authorList>
    </citation>
    <scope>NUCLEOTIDE SEQUENCE</scope>
    <source>
        <strain evidence="2">JCM 4403</strain>
    </source>
</reference>
<evidence type="ECO:0008006" key="4">
    <source>
        <dbReference type="Google" id="ProtNLM"/>
    </source>
</evidence>
<accession>A0A918BTR2</accession>
<evidence type="ECO:0000313" key="2">
    <source>
        <dbReference type="EMBL" id="GGQ89941.1"/>
    </source>
</evidence>
<name>A0A918BTR2_9ACTN</name>
<dbReference type="RefSeq" id="WP_189559486.1">
    <property type="nucleotide sequence ID" value="NZ_BMTE01000008.1"/>
</dbReference>
<dbReference type="Gene3D" id="1.25.40.10">
    <property type="entry name" value="Tetratricopeptide repeat domain"/>
    <property type="match status" value="1"/>
</dbReference>
<keyword evidence="3" id="KW-1185">Reference proteome</keyword>
<dbReference type="InterPro" id="IPR011990">
    <property type="entry name" value="TPR-like_helical_dom_sf"/>
</dbReference>
<dbReference type="Proteomes" id="UP000656732">
    <property type="component" value="Unassembled WGS sequence"/>
</dbReference>
<gene>
    <name evidence="2" type="ORF">GCM10010280_41730</name>
</gene>
<organism evidence="2 3">
    <name type="scientific">Streptomyces pilosus</name>
    <dbReference type="NCBI Taxonomy" id="28893"/>
    <lineage>
        <taxon>Bacteria</taxon>
        <taxon>Bacillati</taxon>
        <taxon>Actinomycetota</taxon>
        <taxon>Actinomycetes</taxon>
        <taxon>Kitasatosporales</taxon>
        <taxon>Streptomycetaceae</taxon>
        <taxon>Streptomyces</taxon>
    </lineage>
</organism>
<proteinExistence type="predicted"/>
<feature type="compositionally biased region" description="Basic and acidic residues" evidence="1">
    <location>
        <begin position="257"/>
        <end position="269"/>
    </location>
</feature>